<dbReference type="Proteomes" id="UP000054248">
    <property type="component" value="Unassembled WGS sequence"/>
</dbReference>
<proteinExistence type="predicted"/>
<dbReference type="HOGENOM" id="CLU_2063202_0_0_1"/>
<organism evidence="1 2">
    <name type="scientific">Tulasnella calospora MUT 4182</name>
    <dbReference type="NCBI Taxonomy" id="1051891"/>
    <lineage>
        <taxon>Eukaryota</taxon>
        <taxon>Fungi</taxon>
        <taxon>Dikarya</taxon>
        <taxon>Basidiomycota</taxon>
        <taxon>Agaricomycotina</taxon>
        <taxon>Agaricomycetes</taxon>
        <taxon>Cantharellales</taxon>
        <taxon>Tulasnellaceae</taxon>
        <taxon>Tulasnella</taxon>
    </lineage>
</organism>
<sequence length="119" mass="13643">MAVKTTSLKNIDTKLKYSVERKVKGMNEWQENLTCDHHKHSQIRQWRALRLFQSSWRGVGFIVRVDSKSKQSAEIRVKERINKRKALPVNRNIPGGGGGLLCCRCEFRVGGWVGRTMCG</sequence>
<evidence type="ECO:0000313" key="1">
    <source>
        <dbReference type="EMBL" id="KIO18322.1"/>
    </source>
</evidence>
<keyword evidence="2" id="KW-1185">Reference proteome</keyword>
<evidence type="ECO:0000313" key="2">
    <source>
        <dbReference type="Proteomes" id="UP000054248"/>
    </source>
</evidence>
<name>A0A0C3LA54_9AGAM</name>
<dbReference type="EMBL" id="KN823295">
    <property type="protein sequence ID" value="KIO18322.1"/>
    <property type="molecule type" value="Genomic_DNA"/>
</dbReference>
<dbReference type="AlphaFoldDB" id="A0A0C3LA54"/>
<reference evidence="2" key="2">
    <citation type="submission" date="2015-01" db="EMBL/GenBank/DDBJ databases">
        <title>Evolutionary Origins and Diversification of the Mycorrhizal Mutualists.</title>
        <authorList>
            <consortium name="DOE Joint Genome Institute"/>
            <consortium name="Mycorrhizal Genomics Consortium"/>
            <person name="Kohler A."/>
            <person name="Kuo A."/>
            <person name="Nagy L.G."/>
            <person name="Floudas D."/>
            <person name="Copeland A."/>
            <person name="Barry K.W."/>
            <person name="Cichocki N."/>
            <person name="Veneault-Fourrey C."/>
            <person name="LaButti K."/>
            <person name="Lindquist E.A."/>
            <person name="Lipzen A."/>
            <person name="Lundell T."/>
            <person name="Morin E."/>
            <person name="Murat C."/>
            <person name="Riley R."/>
            <person name="Ohm R."/>
            <person name="Sun H."/>
            <person name="Tunlid A."/>
            <person name="Henrissat B."/>
            <person name="Grigoriev I.V."/>
            <person name="Hibbett D.S."/>
            <person name="Martin F."/>
        </authorList>
    </citation>
    <scope>NUCLEOTIDE SEQUENCE [LARGE SCALE GENOMIC DNA]</scope>
    <source>
        <strain evidence="2">MUT 4182</strain>
    </source>
</reference>
<accession>A0A0C3LA54</accession>
<reference evidence="1 2" key="1">
    <citation type="submission" date="2014-04" db="EMBL/GenBank/DDBJ databases">
        <authorList>
            <consortium name="DOE Joint Genome Institute"/>
            <person name="Kuo A."/>
            <person name="Girlanda M."/>
            <person name="Perotto S."/>
            <person name="Kohler A."/>
            <person name="Nagy L.G."/>
            <person name="Floudas D."/>
            <person name="Copeland A."/>
            <person name="Barry K.W."/>
            <person name="Cichocki N."/>
            <person name="Veneault-Fourrey C."/>
            <person name="LaButti K."/>
            <person name="Lindquist E.A."/>
            <person name="Lipzen A."/>
            <person name="Lundell T."/>
            <person name="Morin E."/>
            <person name="Murat C."/>
            <person name="Sun H."/>
            <person name="Tunlid A."/>
            <person name="Henrissat B."/>
            <person name="Grigoriev I.V."/>
            <person name="Hibbett D.S."/>
            <person name="Martin F."/>
            <person name="Nordberg H.P."/>
            <person name="Cantor M.N."/>
            <person name="Hua S.X."/>
        </authorList>
    </citation>
    <scope>NUCLEOTIDE SEQUENCE [LARGE SCALE GENOMIC DNA]</scope>
    <source>
        <strain evidence="1 2">MUT 4182</strain>
    </source>
</reference>
<protein>
    <submittedName>
        <fullName evidence="1">Uncharacterized protein</fullName>
    </submittedName>
</protein>
<gene>
    <name evidence="1" type="ORF">M407DRAFT_160388</name>
</gene>